<evidence type="ECO:0000256" key="3">
    <source>
        <dbReference type="ARBA" id="ARBA00022475"/>
    </source>
</evidence>
<dbReference type="Gene3D" id="3.55.40.10">
    <property type="entry name" value="minor pseudopilin epsh domain"/>
    <property type="match status" value="1"/>
</dbReference>
<dbReference type="GO" id="GO:0015628">
    <property type="term" value="P:protein secretion by the type II secretion system"/>
    <property type="evidence" value="ECO:0007669"/>
    <property type="project" value="InterPro"/>
</dbReference>
<reference evidence="13 14" key="1">
    <citation type="submission" date="2018-03" db="EMBL/GenBank/DDBJ databases">
        <title>Genome sequencing of Ottowia sp.</title>
        <authorList>
            <person name="Kim S.-J."/>
            <person name="Heo J."/>
            <person name="Kwon S.-W."/>
        </authorList>
    </citation>
    <scope>NUCLEOTIDE SEQUENCE [LARGE SCALE GENOMIC DNA]</scope>
    <source>
        <strain evidence="13 14">KADR8-3</strain>
    </source>
</reference>
<dbReference type="Pfam" id="PF07963">
    <property type="entry name" value="N_methyl"/>
    <property type="match status" value="1"/>
</dbReference>
<evidence type="ECO:0000256" key="7">
    <source>
        <dbReference type="ARBA" id="ARBA00022989"/>
    </source>
</evidence>
<dbReference type="AlphaFoldDB" id="A0A2S0MIR7"/>
<evidence type="ECO:0000259" key="12">
    <source>
        <dbReference type="Pfam" id="PF12019"/>
    </source>
</evidence>
<evidence type="ECO:0000256" key="8">
    <source>
        <dbReference type="ARBA" id="ARBA00023136"/>
    </source>
</evidence>
<evidence type="ECO:0000256" key="2">
    <source>
        <dbReference type="ARBA" id="ARBA00021549"/>
    </source>
</evidence>
<sequence length="205" mass="21843">MMLTVRRQPARGFTLIELLVTVALVAVMAGLAAPSFRDFIVRRNLESVTSDFQSDIMKARTTAMNKNICVTMCMSSSAANSNPTCATGGADWQPGWIIFLNPACDATTNNIPADPNDPASPSPPINLIGARVGISGAYYLNSQGTAVRRFTFNPRGGGSLASAAEFDAVYESAGNSLTMQYAKNVCVDSLARTRTIPSDKKCATY</sequence>
<dbReference type="Pfam" id="PF12019">
    <property type="entry name" value="GspH"/>
    <property type="match status" value="1"/>
</dbReference>
<keyword evidence="8 11" id="KW-0472">Membrane</keyword>
<feature type="domain" description="General secretion pathway GspH" evidence="12">
    <location>
        <begin position="50"/>
        <end position="187"/>
    </location>
</feature>
<protein>
    <recommendedName>
        <fullName evidence="2">Type II secretion system protein H</fullName>
    </recommendedName>
    <alternativeName>
        <fullName evidence="10">General secretion pathway protein H</fullName>
    </alternativeName>
</protein>
<feature type="transmembrane region" description="Helical" evidence="11">
    <location>
        <begin position="12"/>
        <end position="33"/>
    </location>
</feature>
<dbReference type="EMBL" id="CP027666">
    <property type="protein sequence ID" value="AVO35707.1"/>
    <property type="molecule type" value="Genomic_DNA"/>
</dbReference>
<dbReference type="KEGG" id="otk:C6570_16855"/>
<evidence type="ECO:0000256" key="4">
    <source>
        <dbReference type="ARBA" id="ARBA00022481"/>
    </source>
</evidence>
<evidence type="ECO:0000256" key="1">
    <source>
        <dbReference type="ARBA" id="ARBA00004377"/>
    </source>
</evidence>
<dbReference type="RefSeq" id="WP_106704253.1">
    <property type="nucleotide sequence ID" value="NZ_CP027666.1"/>
</dbReference>
<keyword evidence="7 11" id="KW-1133">Transmembrane helix</keyword>
<evidence type="ECO:0000256" key="10">
    <source>
        <dbReference type="ARBA" id="ARBA00030775"/>
    </source>
</evidence>
<keyword evidence="4" id="KW-0488">Methylation</keyword>
<evidence type="ECO:0000256" key="11">
    <source>
        <dbReference type="SAM" id="Phobius"/>
    </source>
</evidence>
<accession>A0A2S0MIR7</accession>
<keyword evidence="5" id="KW-0997">Cell inner membrane</keyword>
<comment type="similarity">
    <text evidence="9">Belongs to the GSP H family.</text>
</comment>
<dbReference type="SUPFAM" id="SSF54523">
    <property type="entry name" value="Pili subunits"/>
    <property type="match status" value="1"/>
</dbReference>
<comment type="subcellular location">
    <subcellularLocation>
        <location evidence="1">Cell inner membrane</location>
        <topology evidence="1">Single-pass membrane protein</topology>
    </subcellularLocation>
</comment>
<dbReference type="GO" id="GO:0005886">
    <property type="term" value="C:plasma membrane"/>
    <property type="evidence" value="ECO:0007669"/>
    <property type="project" value="UniProtKB-SubCell"/>
</dbReference>
<organism evidence="13 14">
    <name type="scientific">Ottowia oryzae</name>
    <dbReference type="NCBI Taxonomy" id="2109914"/>
    <lineage>
        <taxon>Bacteria</taxon>
        <taxon>Pseudomonadati</taxon>
        <taxon>Pseudomonadota</taxon>
        <taxon>Betaproteobacteria</taxon>
        <taxon>Burkholderiales</taxon>
        <taxon>Comamonadaceae</taxon>
        <taxon>Ottowia</taxon>
    </lineage>
</organism>
<keyword evidence="6 11" id="KW-0812">Transmembrane</keyword>
<dbReference type="InterPro" id="IPR045584">
    <property type="entry name" value="Pilin-like"/>
</dbReference>
<keyword evidence="3" id="KW-1003">Cell membrane</keyword>
<dbReference type="InterPro" id="IPR012902">
    <property type="entry name" value="N_methyl_site"/>
</dbReference>
<evidence type="ECO:0000313" key="13">
    <source>
        <dbReference type="EMBL" id="AVO35707.1"/>
    </source>
</evidence>
<dbReference type="InterPro" id="IPR022346">
    <property type="entry name" value="T2SS_GspH"/>
</dbReference>
<evidence type="ECO:0000313" key="14">
    <source>
        <dbReference type="Proteomes" id="UP000239709"/>
    </source>
</evidence>
<name>A0A2S0MIR7_9BURK</name>
<dbReference type="OrthoDB" id="8592199at2"/>
<dbReference type="PROSITE" id="PS00409">
    <property type="entry name" value="PROKAR_NTER_METHYL"/>
    <property type="match status" value="1"/>
</dbReference>
<dbReference type="GO" id="GO:0015627">
    <property type="term" value="C:type II protein secretion system complex"/>
    <property type="evidence" value="ECO:0007669"/>
    <property type="project" value="InterPro"/>
</dbReference>
<proteinExistence type="inferred from homology"/>
<evidence type="ECO:0000256" key="5">
    <source>
        <dbReference type="ARBA" id="ARBA00022519"/>
    </source>
</evidence>
<dbReference type="NCBIfam" id="TIGR02532">
    <property type="entry name" value="IV_pilin_GFxxxE"/>
    <property type="match status" value="1"/>
</dbReference>
<keyword evidence="14" id="KW-1185">Reference proteome</keyword>
<gene>
    <name evidence="13" type="ORF">C6570_16855</name>
</gene>
<dbReference type="Proteomes" id="UP000239709">
    <property type="component" value="Chromosome"/>
</dbReference>
<evidence type="ECO:0000256" key="9">
    <source>
        <dbReference type="ARBA" id="ARBA00025772"/>
    </source>
</evidence>
<evidence type="ECO:0000256" key="6">
    <source>
        <dbReference type="ARBA" id="ARBA00022692"/>
    </source>
</evidence>